<dbReference type="KEGG" id="sgra:EX895_003258"/>
<evidence type="ECO:0000256" key="1">
    <source>
        <dbReference type="SAM" id="MobiDB-lite"/>
    </source>
</evidence>
<dbReference type="PANTHER" id="PTHR28015:SF1">
    <property type="entry name" value="ATP SYNTHASE ASSEMBLY FACTOR FMC1, MITOCHONDRIAL"/>
    <property type="match status" value="1"/>
</dbReference>
<reference evidence="2 3" key="1">
    <citation type="submission" date="2019-05" db="EMBL/GenBank/DDBJ databases">
        <title>Sporisorium graminicola CBS 10092 draft sequencing and annotation.</title>
        <authorList>
            <person name="Solano-Gonzalez S."/>
            <person name="Caddick M.X."/>
            <person name="Darby A."/>
        </authorList>
    </citation>
    <scope>NUCLEOTIDE SEQUENCE [LARGE SCALE GENOMIC DNA]</scope>
    <source>
        <strain evidence="2 3">CBS 10092</strain>
    </source>
</reference>
<comment type="caution">
    <text evidence="2">The sequence shown here is derived from an EMBL/GenBank/DDBJ whole genome shotgun (WGS) entry which is preliminary data.</text>
</comment>
<dbReference type="GeneID" id="40726153"/>
<name>A0A4U7KUB1_9BASI</name>
<proteinExistence type="predicted"/>
<accession>A0A4U7KUB1</accession>
<evidence type="ECO:0000313" key="2">
    <source>
        <dbReference type="EMBL" id="TKY87677.1"/>
    </source>
</evidence>
<dbReference type="Proteomes" id="UP000306050">
    <property type="component" value="Chromosome SGRAM_20"/>
</dbReference>
<keyword evidence="3" id="KW-1185">Reference proteome</keyword>
<dbReference type="PANTHER" id="PTHR28015">
    <property type="entry name" value="ATP SYNTHASE ASSEMBLY FACTOR FMC1, MITOCHONDRIAL"/>
    <property type="match status" value="1"/>
</dbReference>
<protein>
    <submittedName>
        <fullName evidence="2">Uncharacterized protein</fullName>
    </submittedName>
</protein>
<gene>
    <name evidence="2" type="ORF">EX895_003258</name>
</gene>
<dbReference type="GO" id="GO:0033615">
    <property type="term" value="P:mitochondrial proton-transporting ATP synthase complex assembly"/>
    <property type="evidence" value="ECO:0007669"/>
    <property type="project" value="InterPro"/>
</dbReference>
<dbReference type="AlphaFoldDB" id="A0A4U7KUB1"/>
<dbReference type="RefSeq" id="XP_029739662.1">
    <property type="nucleotide sequence ID" value="XM_029883856.1"/>
</dbReference>
<feature type="region of interest" description="Disordered" evidence="1">
    <location>
        <begin position="120"/>
        <end position="184"/>
    </location>
</feature>
<dbReference type="OrthoDB" id="15893at2759"/>
<dbReference type="Pfam" id="PF13233">
    <property type="entry name" value="Complex1_LYR_2"/>
    <property type="match status" value="1"/>
</dbReference>
<dbReference type="GO" id="GO:0005759">
    <property type="term" value="C:mitochondrial matrix"/>
    <property type="evidence" value="ECO:0007669"/>
    <property type="project" value="TreeGrafter"/>
</dbReference>
<dbReference type="InterPro" id="IPR039196">
    <property type="entry name" value="Fmc1"/>
</dbReference>
<organism evidence="2 3">
    <name type="scientific">Sporisorium graminicola</name>
    <dbReference type="NCBI Taxonomy" id="280036"/>
    <lineage>
        <taxon>Eukaryota</taxon>
        <taxon>Fungi</taxon>
        <taxon>Dikarya</taxon>
        <taxon>Basidiomycota</taxon>
        <taxon>Ustilaginomycotina</taxon>
        <taxon>Ustilaginomycetes</taxon>
        <taxon>Ustilaginales</taxon>
        <taxon>Ustilaginaceae</taxon>
        <taxon>Sporisorium</taxon>
    </lineage>
</organism>
<evidence type="ECO:0000313" key="3">
    <source>
        <dbReference type="Proteomes" id="UP000306050"/>
    </source>
</evidence>
<sequence length="184" mass="20383">MFATATRSSAVKTLYQNVLKEAERSAKNGPLVTYLQKEFKDAESGTLSDSHKSANSTDYTPFIAPNKTPAQLRQQTLENLHTFLENKALHAELLQRYNPTVGMSEEERVRLTARRVGLDVPITHDPTAEDTSSSNSSSGNYRESAKIAQDLYKEDKDHREDQLYSGKGDGVNVGGPLRPPVSKD</sequence>
<dbReference type="EMBL" id="SRRM01000012">
    <property type="protein sequence ID" value="TKY87677.1"/>
    <property type="molecule type" value="Genomic_DNA"/>
</dbReference>
<feature type="compositionally biased region" description="Basic and acidic residues" evidence="1">
    <location>
        <begin position="151"/>
        <end position="162"/>
    </location>
</feature>